<sequence length="56" mass="6654">MLEPSNNHQLPAIPGKRYFTIGEVSDLCDVKPHVLRYWEQEFPNLSPVKRRGNRRY</sequence>
<feature type="domain" description="HTH merR-type" evidence="1">
    <location>
        <begin position="18"/>
        <end position="56"/>
    </location>
</feature>
<dbReference type="InterPro" id="IPR000551">
    <property type="entry name" value="MerR-type_HTH_dom"/>
</dbReference>
<accession>A0A0F8XPS2</accession>
<proteinExistence type="predicted"/>
<organism evidence="2">
    <name type="scientific">marine sediment metagenome</name>
    <dbReference type="NCBI Taxonomy" id="412755"/>
    <lineage>
        <taxon>unclassified sequences</taxon>
        <taxon>metagenomes</taxon>
        <taxon>ecological metagenomes</taxon>
    </lineage>
</organism>
<evidence type="ECO:0000313" key="2">
    <source>
        <dbReference type="EMBL" id="KKK70963.1"/>
    </source>
</evidence>
<dbReference type="InterPro" id="IPR009061">
    <property type="entry name" value="DNA-bd_dom_put_sf"/>
</dbReference>
<dbReference type="EMBL" id="LAZR01057945">
    <property type="protein sequence ID" value="KKK70963.1"/>
    <property type="molecule type" value="Genomic_DNA"/>
</dbReference>
<dbReference type="GO" id="GO:0006355">
    <property type="term" value="P:regulation of DNA-templated transcription"/>
    <property type="evidence" value="ECO:0007669"/>
    <property type="project" value="InterPro"/>
</dbReference>
<dbReference type="SUPFAM" id="SSF46955">
    <property type="entry name" value="Putative DNA-binding domain"/>
    <property type="match status" value="1"/>
</dbReference>
<name>A0A0F8XPS2_9ZZZZ</name>
<dbReference type="AlphaFoldDB" id="A0A0F8XPS2"/>
<feature type="non-terminal residue" evidence="2">
    <location>
        <position position="56"/>
    </location>
</feature>
<dbReference type="Pfam" id="PF13411">
    <property type="entry name" value="MerR_1"/>
    <property type="match status" value="1"/>
</dbReference>
<evidence type="ECO:0000259" key="1">
    <source>
        <dbReference type="PROSITE" id="PS50937"/>
    </source>
</evidence>
<dbReference type="GO" id="GO:0003677">
    <property type="term" value="F:DNA binding"/>
    <property type="evidence" value="ECO:0007669"/>
    <property type="project" value="InterPro"/>
</dbReference>
<comment type="caution">
    <text evidence="2">The sequence shown here is derived from an EMBL/GenBank/DDBJ whole genome shotgun (WGS) entry which is preliminary data.</text>
</comment>
<dbReference type="PROSITE" id="PS50937">
    <property type="entry name" value="HTH_MERR_2"/>
    <property type="match status" value="1"/>
</dbReference>
<gene>
    <name evidence="2" type="ORF">LCGC14_2918690</name>
</gene>
<dbReference type="Gene3D" id="1.10.1660.10">
    <property type="match status" value="1"/>
</dbReference>
<reference evidence="2" key="1">
    <citation type="journal article" date="2015" name="Nature">
        <title>Complex archaea that bridge the gap between prokaryotes and eukaryotes.</title>
        <authorList>
            <person name="Spang A."/>
            <person name="Saw J.H."/>
            <person name="Jorgensen S.L."/>
            <person name="Zaremba-Niedzwiedzka K."/>
            <person name="Martijn J."/>
            <person name="Lind A.E."/>
            <person name="van Eijk R."/>
            <person name="Schleper C."/>
            <person name="Guy L."/>
            <person name="Ettema T.J."/>
        </authorList>
    </citation>
    <scope>NUCLEOTIDE SEQUENCE</scope>
</reference>
<protein>
    <recommendedName>
        <fullName evidence="1">HTH merR-type domain-containing protein</fullName>
    </recommendedName>
</protein>